<name>A0AAV4QTQ8_CAEEX</name>
<dbReference type="PANTHER" id="PTHR24198">
    <property type="entry name" value="ANKYRIN REPEAT AND PROTEIN KINASE DOMAIN-CONTAINING PROTEIN"/>
    <property type="match status" value="1"/>
</dbReference>
<keyword evidence="3" id="KW-0268">Exocytosis</keyword>
<evidence type="ECO:0000256" key="10">
    <source>
        <dbReference type="ARBA" id="ARBA00023043"/>
    </source>
</evidence>
<evidence type="ECO:0000256" key="15">
    <source>
        <dbReference type="ARBA" id="ARBA00049811"/>
    </source>
</evidence>
<keyword evidence="18" id="KW-1185">Reference proteome</keyword>
<evidence type="ECO:0000256" key="7">
    <source>
        <dbReference type="ARBA" id="ARBA00022699"/>
    </source>
</evidence>
<dbReference type="InterPro" id="IPR002110">
    <property type="entry name" value="Ankyrin_rpt"/>
</dbReference>
<feature type="repeat" description="ANK" evidence="16">
    <location>
        <begin position="121"/>
        <end position="153"/>
    </location>
</feature>
<protein>
    <recommendedName>
        <fullName evidence="15">Alpha-latrotoxin</fullName>
    </recommendedName>
</protein>
<evidence type="ECO:0000256" key="14">
    <source>
        <dbReference type="ARBA" id="ARBA00049715"/>
    </source>
</evidence>
<evidence type="ECO:0000256" key="13">
    <source>
        <dbReference type="ARBA" id="ARBA00049657"/>
    </source>
</evidence>
<proteinExistence type="inferred from homology"/>
<organism evidence="17 18">
    <name type="scientific">Caerostris extrusa</name>
    <name type="common">Bark spider</name>
    <name type="synonym">Caerostris bankana</name>
    <dbReference type="NCBI Taxonomy" id="172846"/>
    <lineage>
        <taxon>Eukaryota</taxon>
        <taxon>Metazoa</taxon>
        <taxon>Ecdysozoa</taxon>
        <taxon>Arthropoda</taxon>
        <taxon>Chelicerata</taxon>
        <taxon>Arachnida</taxon>
        <taxon>Araneae</taxon>
        <taxon>Araneomorphae</taxon>
        <taxon>Entelegynae</taxon>
        <taxon>Araneoidea</taxon>
        <taxon>Araneidae</taxon>
        <taxon>Caerostris</taxon>
    </lineage>
</organism>
<evidence type="ECO:0000256" key="16">
    <source>
        <dbReference type="PROSITE-ProRule" id="PRU00023"/>
    </source>
</evidence>
<gene>
    <name evidence="17" type="ORF">CEXT_420361</name>
</gene>
<evidence type="ECO:0000313" key="17">
    <source>
        <dbReference type="EMBL" id="GIY11502.1"/>
    </source>
</evidence>
<keyword evidence="10 16" id="KW-0040">ANK repeat</keyword>
<dbReference type="GO" id="GO:0044218">
    <property type="term" value="C:other organism cell membrane"/>
    <property type="evidence" value="ECO:0007669"/>
    <property type="project" value="UniProtKB-KW"/>
</dbReference>
<dbReference type="Gene3D" id="1.25.40.20">
    <property type="entry name" value="Ankyrin repeat-containing domain"/>
    <property type="match status" value="2"/>
</dbReference>
<comment type="subcellular location">
    <subcellularLocation>
        <location evidence="2">Secreted</location>
    </subcellularLocation>
    <subcellularLocation>
        <location evidence="1">Target cell membrane</location>
    </subcellularLocation>
</comment>
<evidence type="ECO:0000256" key="11">
    <source>
        <dbReference type="ARBA" id="ARBA00023136"/>
    </source>
</evidence>
<accession>A0AAV4QTQ8</accession>
<dbReference type="AlphaFoldDB" id="A0AAV4QTQ8"/>
<dbReference type="GO" id="GO:0044231">
    <property type="term" value="C:host cell presynaptic membrane"/>
    <property type="evidence" value="ECO:0007669"/>
    <property type="project" value="UniProtKB-KW"/>
</dbReference>
<keyword evidence="12" id="KW-1053">Target membrane</keyword>
<keyword evidence="7" id="KW-0528">Neurotoxin</keyword>
<dbReference type="PROSITE" id="PS50088">
    <property type="entry name" value="ANK_REPEAT"/>
    <property type="match status" value="2"/>
</dbReference>
<dbReference type="Proteomes" id="UP001054945">
    <property type="component" value="Unassembled WGS sequence"/>
</dbReference>
<evidence type="ECO:0000256" key="9">
    <source>
        <dbReference type="ARBA" id="ARBA00023028"/>
    </source>
</evidence>
<comment type="caution">
    <text evidence="17">The sequence shown here is derived from an EMBL/GenBank/DDBJ whole genome shotgun (WGS) entry which is preliminary data.</text>
</comment>
<feature type="repeat" description="ANK" evidence="16">
    <location>
        <begin position="89"/>
        <end position="121"/>
    </location>
</feature>
<evidence type="ECO:0000256" key="3">
    <source>
        <dbReference type="ARBA" id="ARBA00022483"/>
    </source>
</evidence>
<keyword evidence="8" id="KW-0677">Repeat</keyword>
<comment type="similarity">
    <text evidence="13">Belongs to the cationic peptide 01 (latrotoxin) family. 03 (alpha-latrotoxin) subfamily.</text>
</comment>
<keyword evidence="9" id="KW-0638">Presynaptic neurotoxin</keyword>
<dbReference type="Pfam" id="PF12796">
    <property type="entry name" value="Ank_2"/>
    <property type="match status" value="1"/>
</dbReference>
<dbReference type="PANTHER" id="PTHR24198:SF165">
    <property type="entry name" value="ANKYRIN REPEAT-CONTAINING PROTEIN-RELATED"/>
    <property type="match status" value="1"/>
</dbReference>
<evidence type="ECO:0000256" key="6">
    <source>
        <dbReference type="ARBA" id="ARBA00022656"/>
    </source>
</evidence>
<dbReference type="InterPro" id="IPR036770">
    <property type="entry name" value="Ankyrin_rpt-contain_sf"/>
</dbReference>
<evidence type="ECO:0000256" key="2">
    <source>
        <dbReference type="ARBA" id="ARBA00004613"/>
    </source>
</evidence>
<evidence type="ECO:0000256" key="4">
    <source>
        <dbReference type="ARBA" id="ARBA00022525"/>
    </source>
</evidence>
<comment type="subunit">
    <text evidence="14">Homotetramer in membranes.</text>
</comment>
<evidence type="ECO:0000256" key="1">
    <source>
        <dbReference type="ARBA" id="ARBA00004175"/>
    </source>
</evidence>
<dbReference type="GO" id="GO:0006887">
    <property type="term" value="P:exocytosis"/>
    <property type="evidence" value="ECO:0007669"/>
    <property type="project" value="UniProtKB-KW"/>
</dbReference>
<dbReference type="SUPFAM" id="SSF48403">
    <property type="entry name" value="Ankyrin repeat"/>
    <property type="match status" value="1"/>
</dbReference>
<evidence type="ECO:0000313" key="18">
    <source>
        <dbReference type="Proteomes" id="UP001054945"/>
    </source>
</evidence>
<dbReference type="EMBL" id="BPLR01006653">
    <property type="protein sequence ID" value="GIY11502.1"/>
    <property type="molecule type" value="Genomic_DNA"/>
</dbReference>
<dbReference type="GO" id="GO:0090729">
    <property type="term" value="F:toxin activity"/>
    <property type="evidence" value="ECO:0007669"/>
    <property type="project" value="UniProtKB-KW"/>
</dbReference>
<dbReference type="GO" id="GO:0005576">
    <property type="term" value="C:extracellular region"/>
    <property type="evidence" value="ECO:0007669"/>
    <property type="project" value="UniProtKB-SubCell"/>
</dbReference>
<evidence type="ECO:0000256" key="12">
    <source>
        <dbReference type="ARBA" id="ARBA00023298"/>
    </source>
</evidence>
<keyword evidence="4" id="KW-0964">Secreted</keyword>
<dbReference type="SMART" id="SM00248">
    <property type="entry name" value="ANK"/>
    <property type="match status" value="4"/>
</dbReference>
<evidence type="ECO:0000256" key="8">
    <source>
        <dbReference type="ARBA" id="ARBA00022737"/>
    </source>
</evidence>
<keyword evidence="6" id="KW-0800">Toxin</keyword>
<sequence length="179" mass="19693">MSAGQGEMCRDVNYGVNINKSDEFNGIPLHHACWKSSIAYTELLLKMDADIHTPQSGKKPLYEVYRHDKVECAEILLKYHANVNAVATNEMTPLCVACEYASIPCIKLLLNIGTDVNFATVRGTALHEACLKGGPECILLLIYTGTDLNARDFEGTTPLHTASFRNHTVCLGLFLKGFS</sequence>
<reference evidence="17 18" key="1">
    <citation type="submission" date="2021-06" db="EMBL/GenBank/DDBJ databases">
        <title>Caerostris extrusa draft genome.</title>
        <authorList>
            <person name="Kono N."/>
            <person name="Arakawa K."/>
        </authorList>
    </citation>
    <scope>NUCLEOTIDE SEQUENCE [LARGE SCALE GENOMIC DNA]</scope>
</reference>
<evidence type="ECO:0000256" key="5">
    <source>
        <dbReference type="ARBA" id="ARBA00022537"/>
    </source>
</evidence>
<keyword evidence="11" id="KW-0472">Membrane</keyword>
<keyword evidence="5" id="KW-1052">Target cell membrane</keyword>